<organism evidence="1">
    <name type="scientific">uncultured Beutenbergia sp</name>
    <dbReference type="NCBI Taxonomy" id="1434397"/>
    <lineage>
        <taxon>Bacteria</taxon>
        <taxon>Bacillati</taxon>
        <taxon>Actinomycetota</taxon>
        <taxon>Actinomycetes</taxon>
        <taxon>Micrococcales</taxon>
        <taxon>Beutenbergiaceae</taxon>
        <taxon>Beutenbergia</taxon>
        <taxon>environmental samples</taxon>
    </lineage>
</organism>
<accession>A0A060CJU9</accession>
<dbReference type="Gene3D" id="3.40.710.10">
    <property type="entry name" value="DD-peptidase/beta-lactamase superfamily"/>
    <property type="match status" value="1"/>
</dbReference>
<feature type="non-terminal residue" evidence="1">
    <location>
        <position position="1"/>
    </location>
</feature>
<dbReference type="InterPro" id="IPR012338">
    <property type="entry name" value="Beta-lactam/transpept-like"/>
</dbReference>
<dbReference type="SUPFAM" id="SSF56601">
    <property type="entry name" value="beta-lactamase/transpeptidase-like"/>
    <property type="match status" value="1"/>
</dbReference>
<evidence type="ECO:0000313" key="1">
    <source>
        <dbReference type="EMBL" id="AIA95519.1"/>
    </source>
</evidence>
<name>A0A060CJU9_9MICO</name>
<reference evidence="1" key="1">
    <citation type="journal article" date="2013" name="Environ. Microbiol.">
        <title>Seasonally variable intestinal metagenomes of the red palm weevil (Rhynchophorus ferrugineus).</title>
        <authorList>
            <person name="Jia S."/>
            <person name="Zhang X."/>
            <person name="Zhang G."/>
            <person name="Yin A."/>
            <person name="Zhang S."/>
            <person name="Li F."/>
            <person name="Wang L."/>
            <person name="Zhao D."/>
            <person name="Yun Q."/>
            <person name="Tala"/>
            <person name="Wang J."/>
            <person name="Sun G."/>
            <person name="Baabdullah M."/>
            <person name="Yu X."/>
            <person name="Hu S."/>
            <person name="Al-Mssallem I.S."/>
            <person name="Yu J."/>
        </authorList>
    </citation>
    <scope>NUCLEOTIDE SEQUENCE</scope>
</reference>
<protein>
    <submittedName>
        <fullName evidence="1">CAZy families GT51 protein</fullName>
    </submittedName>
</protein>
<dbReference type="EMBL" id="KF128156">
    <property type="protein sequence ID" value="AIA95519.1"/>
    <property type="molecule type" value="Genomic_DNA"/>
</dbReference>
<sequence>TRESWTISCAPEYADDWEPTNVEGVGGARMTVLEAIRRSVNLPVVEMANQMDLCAIRDVAQSLGLRQGDGSDLSVNPQWFLARTRYSAGYGQRLRHVCQ</sequence>
<dbReference type="AlphaFoldDB" id="A0A060CJU9"/>
<proteinExistence type="predicted"/>